<dbReference type="SUPFAM" id="SSF51366">
    <property type="entry name" value="Ribulose-phoshate binding barrel"/>
    <property type="match status" value="1"/>
</dbReference>
<keyword evidence="11" id="KW-1185">Reference proteome</keyword>
<feature type="domain" description="Indole-3-glycerol phosphate synthase" evidence="9">
    <location>
        <begin position="6"/>
        <end position="251"/>
    </location>
</feature>
<dbReference type="PANTHER" id="PTHR22854">
    <property type="entry name" value="TRYPTOPHAN BIOSYNTHESIS PROTEIN"/>
    <property type="match status" value="1"/>
</dbReference>
<protein>
    <recommendedName>
        <fullName evidence="8">Indole-3-glycerol phosphate synthase</fullName>
        <shortName evidence="8">IGPS</shortName>
        <ecNumber evidence="8">4.1.1.48</ecNumber>
    </recommendedName>
</protein>
<dbReference type="PANTHER" id="PTHR22854:SF2">
    <property type="entry name" value="INDOLE-3-GLYCEROL-PHOSPHATE SYNTHASE"/>
    <property type="match status" value="1"/>
</dbReference>
<comment type="catalytic activity">
    <reaction evidence="1 8">
        <text>1-(2-carboxyphenylamino)-1-deoxy-D-ribulose 5-phosphate + H(+) = (1S,2R)-1-C-(indol-3-yl)glycerol 3-phosphate + CO2 + H2O</text>
        <dbReference type="Rhea" id="RHEA:23476"/>
        <dbReference type="ChEBI" id="CHEBI:15377"/>
        <dbReference type="ChEBI" id="CHEBI:15378"/>
        <dbReference type="ChEBI" id="CHEBI:16526"/>
        <dbReference type="ChEBI" id="CHEBI:58613"/>
        <dbReference type="ChEBI" id="CHEBI:58866"/>
        <dbReference type="EC" id="4.1.1.48"/>
    </reaction>
</comment>
<accession>A0A171AV76</accession>
<dbReference type="UniPathway" id="UPA00035">
    <property type="reaction ID" value="UER00043"/>
</dbReference>
<dbReference type="NCBIfam" id="NF001377">
    <property type="entry name" value="PRK00278.2-4"/>
    <property type="match status" value="1"/>
</dbReference>
<evidence type="ECO:0000256" key="3">
    <source>
        <dbReference type="ARBA" id="ARBA00022605"/>
    </source>
</evidence>
<dbReference type="EC" id="4.1.1.48" evidence="8"/>
<dbReference type="InterPro" id="IPR011060">
    <property type="entry name" value="RibuloseP-bd_barrel"/>
</dbReference>
<dbReference type="Proteomes" id="UP000076586">
    <property type="component" value="Unassembled WGS sequence"/>
</dbReference>
<comment type="similarity">
    <text evidence="8">Belongs to the TrpC family.</text>
</comment>
<dbReference type="GO" id="GO:0000162">
    <property type="term" value="P:L-tryptophan biosynthetic process"/>
    <property type="evidence" value="ECO:0007669"/>
    <property type="project" value="UniProtKB-UniRule"/>
</dbReference>
<comment type="caution">
    <text evidence="10">The sequence shown here is derived from an EMBL/GenBank/DDBJ whole genome shotgun (WGS) entry which is preliminary data.</text>
</comment>
<dbReference type="Gene3D" id="3.20.20.70">
    <property type="entry name" value="Aldolase class I"/>
    <property type="match status" value="1"/>
</dbReference>
<evidence type="ECO:0000256" key="7">
    <source>
        <dbReference type="ARBA" id="ARBA00023239"/>
    </source>
</evidence>
<gene>
    <name evidence="8" type="primary">trpC</name>
    <name evidence="10" type="ORF">PJIAN_4876</name>
</gene>
<evidence type="ECO:0000256" key="4">
    <source>
        <dbReference type="ARBA" id="ARBA00022793"/>
    </source>
</evidence>
<keyword evidence="6 8" id="KW-0057">Aromatic amino acid biosynthesis</keyword>
<dbReference type="InterPro" id="IPR001468">
    <property type="entry name" value="Indole-3-GlycerolPSynthase_CS"/>
</dbReference>
<proteinExistence type="inferred from homology"/>
<dbReference type="InterPro" id="IPR013785">
    <property type="entry name" value="Aldolase_TIM"/>
</dbReference>
<sequence length="258" mass="28335">MIMNILETIIAKKQLEVATGKENGYLESLNKINRSHLSLKKALETSSTGIIAEFKRKSPSKGWIYPDADATEIPSGYEKAGATALSILTDESFFGGSLKDLQTARPLVNIPILRKDFIIDPYQLHVAKTIGADVILLIATALDKKSCASLAKEAKSLGLEVLLEIHEEPELEYITPDIDIVGINNRNLKSFVTDVETSFQLGEKIPDGYLKISESGISDPHTIKELRAAGFKGFLIGETFMKDDNPAQELAKFINVLD</sequence>
<dbReference type="GO" id="GO:0004425">
    <property type="term" value="F:indole-3-glycerol-phosphate synthase activity"/>
    <property type="evidence" value="ECO:0007669"/>
    <property type="project" value="UniProtKB-UniRule"/>
</dbReference>
<dbReference type="HAMAP" id="MF_00134_B">
    <property type="entry name" value="IGPS_B"/>
    <property type="match status" value="1"/>
</dbReference>
<keyword evidence="5 8" id="KW-0822">Tryptophan biosynthesis</keyword>
<dbReference type="Pfam" id="PF00218">
    <property type="entry name" value="IGPS"/>
    <property type="match status" value="1"/>
</dbReference>
<dbReference type="InterPro" id="IPR045186">
    <property type="entry name" value="Indole-3-glycerol_P_synth"/>
</dbReference>
<dbReference type="CDD" id="cd00331">
    <property type="entry name" value="IGPS"/>
    <property type="match status" value="1"/>
</dbReference>
<evidence type="ECO:0000256" key="1">
    <source>
        <dbReference type="ARBA" id="ARBA00001633"/>
    </source>
</evidence>
<keyword evidence="3 8" id="KW-0028">Amino-acid biosynthesis</keyword>
<organism evidence="10 11">
    <name type="scientific">Paludibacter jiangxiensis</name>
    <dbReference type="NCBI Taxonomy" id="681398"/>
    <lineage>
        <taxon>Bacteria</taxon>
        <taxon>Pseudomonadati</taxon>
        <taxon>Bacteroidota</taxon>
        <taxon>Bacteroidia</taxon>
        <taxon>Bacteroidales</taxon>
        <taxon>Paludibacteraceae</taxon>
        <taxon>Paludibacter</taxon>
    </lineage>
</organism>
<dbReference type="PROSITE" id="PS00614">
    <property type="entry name" value="IGPS"/>
    <property type="match status" value="1"/>
</dbReference>
<reference evidence="11" key="2">
    <citation type="journal article" date="2017" name="Genome Announc.">
        <title>Draft genome sequence of Paludibacter jiangxiensis NM7(T), a propionate-producing fermentative bacterium.</title>
        <authorList>
            <person name="Qiu Y.-L."/>
            <person name="Tourlousse D.M."/>
            <person name="Matsuura N."/>
            <person name="Ohashi A."/>
            <person name="Sekiguchi Y."/>
        </authorList>
    </citation>
    <scope>NUCLEOTIDE SEQUENCE [LARGE SCALE GENOMIC DNA]</scope>
    <source>
        <strain evidence="11">NM7</strain>
    </source>
</reference>
<reference evidence="11" key="1">
    <citation type="submission" date="2016-04" db="EMBL/GenBank/DDBJ databases">
        <title>Draft genome sequence of Paludibacter jiangxiensis strain NM7.</title>
        <authorList>
            <person name="Qiu Y."/>
            <person name="Matsuura N."/>
            <person name="Ohashi A."/>
            <person name="Tourlousse M.D."/>
            <person name="Sekiguchi Y."/>
        </authorList>
    </citation>
    <scope>NUCLEOTIDE SEQUENCE [LARGE SCALE GENOMIC DNA]</scope>
    <source>
        <strain evidence="11">NM7</strain>
    </source>
</reference>
<evidence type="ECO:0000256" key="2">
    <source>
        <dbReference type="ARBA" id="ARBA00004696"/>
    </source>
</evidence>
<dbReference type="STRING" id="681398.PJIAN_4876"/>
<evidence type="ECO:0000256" key="8">
    <source>
        <dbReference type="HAMAP-Rule" id="MF_00134"/>
    </source>
</evidence>
<dbReference type="AlphaFoldDB" id="A0A171AV76"/>
<evidence type="ECO:0000256" key="6">
    <source>
        <dbReference type="ARBA" id="ARBA00023141"/>
    </source>
</evidence>
<evidence type="ECO:0000313" key="10">
    <source>
        <dbReference type="EMBL" id="GAT64326.1"/>
    </source>
</evidence>
<keyword evidence="7 8" id="KW-0456">Lyase</keyword>
<dbReference type="EMBL" id="BDCR01000004">
    <property type="protein sequence ID" value="GAT64326.1"/>
    <property type="molecule type" value="Genomic_DNA"/>
</dbReference>
<comment type="pathway">
    <text evidence="2 8">Amino-acid biosynthesis; L-tryptophan biosynthesis; L-tryptophan from chorismate: step 4/5.</text>
</comment>
<evidence type="ECO:0000313" key="11">
    <source>
        <dbReference type="Proteomes" id="UP000076586"/>
    </source>
</evidence>
<evidence type="ECO:0000259" key="9">
    <source>
        <dbReference type="Pfam" id="PF00218"/>
    </source>
</evidence>
<dbReference type="GO" id="GO:0004640">
    <property type="term" value="F:phosphoribosylanthranilate isomerase activity"/>
    <property type="evidence" value="ECO:0007669"/>
    <property type="project" value="TreeGrafter"/>
</dbReference>
<keyword evidence="4 8" id="KW-0210">Decarboxylase</keyword>
<evidence type="ECO:0000256" key="5">
    <source>
        <dbReference type="ARBA" id="ARBA00022822"/>
    </source>
</evidence>
<dbReference type="InterPro" id="IPR013798">
    <property type="entry name" value="Indole-3-glycerol_P_synth_dom"/>
</dbReference>
<dbReference type="FunFam" id="3.20.20.70:FF:000024">
    <property type="entry name" value="Indole-3-glycerol phosphate synthase"/>
    <property type="match status" value="1"/>
</dbReference>
<name>A0A171AV76_9BACT</name>